<evidence type="ECO:0000256" key="3">
    <source>
        <dbReference type="SAM" id="MobiDB-lite"/>
    </source>
</evidence>
<dbReference type="GO" id="GO:0022857">
    <property type="term" value="F:transmembrane transporter activity"/>
    <property type="evidence" value="ECO:0007669"/>
    <property type="project" value="InterPro"/>
</dbReference>
<dbReference type="Gene3D" id="2.40.420.20">
    <property type="match status" value="1"/>
</dbReference>
<dbReference type="InterPro" id="IPR058626">
    <property type="entry name" value="MdtA-like_b-barrel"/>
</dbReference>
<dbReference type="InterPro" id="IPR058625">
    <property type="entry name" value="MdtA-like_BSH"/>
</dbReference>
<dbReference type="Pfam" id="PF25917">
    <property type="entry name" value="BSH_RND"/>
    <property type="match status" value="1"/>
</dbReference>
<name>A0A346A4T9_9HYPH</name>
<dbReference type="RefSeq" id="WP_115694565.1">
    <property type="nucleotide sequence ID" value="NZ_CP031417.1"/>
</dbReference>
<dbReference type="Gene3D" id="2.40.30.170">
    <property type="match status" value="1"/>
</dbReference>
<evidence type="ECO:0000259" key="5">
    <source>
        <dbReference type="Pfam" id="PF25917"/>
    </source>
</evidence>
<dbReference type="PANTHER" id="PTHR30158:SF24">
    <property type="entry name" value="HLYD FAMILY SECRETION PROTEIN"/>
    <property type="match status" value="1"/>
</dbReference>
<organism evidence="8 9">
    <name type="scientific">Pseudolabrys taiwanensis</name>
    <dbReference type="NCBI Taxonomy" id="331696"/>
    <lineage>
        <taxon>Bacteria</taxon>
        <taxon>Pseudomonadati</taxon>
        <taxon>Pseudomonadota</taxon>
        <taxon>Alphaproteobacteria</taxon>
        <taxon>Hyphomicrobiales</taxon>
        <taxon>Xanthobacteraceae</taxon>
        <taxon>Pseudolabrys</taxon>
    </lineage>
</organism>
<evidence type="ECO:0000259" key="7">
    <source>
        <dbReference type="Pfam" id="PF25967"/>
    </source>
</evidence>
<dbReference type="InterPro" id="IPR058624">
    <property type="entry name" value="MdtA-like_HH"/>
</dbReference>
<proteinExistence type="inferred from homology"/>
<dbReference type="PANTHER" id="PTHR30158">
    <property type="entry name" value="ACRA/E-RELATED COMPONENT OF DRUG EFFLUX TRANSPORTER"/>
    <property type="match status" value="1"/>
</dbReference>
<feature type="domain" description="Multidrug resistance protein MdtA-like barrel-sandwich hybrid" evidence="5">
    <location>
        <begin position="72"/>
        <end position="213"/>
    </location>
</feature>
<comment type="subcellular location">
    <subcellularLocation>
        <location evidence="1">Cell envelope</location>
    </subcellularLocation>
</comment>
<dbReference type="KEGG" id="ptaw:DW352_22960"/>
<gene>
    <name evidence="8" type="ORF">DW352_22960</name>
</gene>
<evidence type="ECO:0000313" key="9">
    <source>
        <dbReference type="Proteomes" id="UP000254889"/>
    </source>
</evidence>
<evidence type="ECO:0000313" key="8">
    <source>
        <dbReference type="EMBL" id="AXK84186.1"/>
    </source>
</evidence>
<dbReference type="Pfam" id="PF25944">
    <property type="entry name" value="Beta-barrel_RND"/>
    <property type="match status" value="1"/>
</dbReference>
<dbReference type="GO" id="GO:0030313">
    <property type="term" value="C:cell envelope"/>
    <property type="evidence" value="ECO:0007669"/>
    <property type="project" value="UniProtKB-SubCell"/>
</dbReference>
<evidence type="ECO:0000256" key="1">
    <source>
        <dbReference type="ARBA" id="ARBA00004196"/>
    </source>
</evidence>
<dbReference type="Pfam" id="PF25876">
    <property type="entry name" value="HH_MFP_RND"/>
    <property type="match status" value="1"/>
</dbReference>
<dbReference type="InterPro" id="IPR006143">
    <property type="entry name" value="RND_pump_MFP"/>
</dbReference>
<feature type="region of interest" description="Disordered" evidence="3">
    <location>
        <begin position="360"/>
        <end position="387"/>
    </location>
</feature>
<dbReference type="OrthoDB" id="9816569at2"/>
<accession>A0A346A4T9</accession>
<dbReference type="AlphaFoldDB" id="A0A346A4T9"/>
<comment type="similarity">
    <text evidence="2">Belongs to the membrane fusion protein (MFP) (TC 8.A.1) family.</text>
</comment>
<evidence type="ECO:0000256" key="2">
    <source>
        <dbReference type="ARBA" id="ARBA00009477"/>
    </source>
</evidence>
<dbReference type="Proteomes" id="UP000254889">
    <property type="component" value="Chromosome"/>
</dbReference>
<feature type="domain" description="Multidrug resistance protein MdtA-like alpha-helical hairpin" evidence="4">
    <location>
        <begin position="111"/>
        <end position="180"/>
    </location>
</feature>
<protein>
    <submittedName>
        <fullName evidence="8">Efflux RND transporter periplasmic adaptor subunit</fullName>
    </submittedName>
</protein>
<dbReference type="Gene3D" id="2.40.50.100">
    <property type="match status" value="1"/>
</dbReference>
<dbReference type="SUPFAM" id="SSF111369">
    <property type="entry name" value="HlyD-like secretion proteins"/>
    <property type="match status" value="1"/>
</dbReference>
<dbReference type="GO" id="GO:0046677">
    <property type="term" value="P:response to antibiotic"/>
    <property type="evidence" value="ECO:0007669"/>
    <property type="project" value="TreeGrafter"/>
</dbReference>
<keyword evidence="9" id="KW-1185">Reference proteome</keyword>
<reference evidence="8 9" key="1">
    <citation type="submission" date="2018-07" db="EMBL/GenBank/DDBJ databases">
        <authorList>
            <person name="Quirk P.G."/>
            <person name="Krulwich T.A."/>
        </authorList>
    </citation>
    <scope>NUCLEOTIDE SEQUENCE [LARGE SCALE GENOMIC DNA]</scope>
    <source>
        <strain evidence="8 9">CC-BB4</strain>
    </source>
</reference>
<dbReference type="GO" id="GO:0005886">
    <property type="term" value="C:plasma membrane"/>
    <property type="evidence" value="ECO:0007669"/>
    <property type="project" value="TreeGrafter"/>
</dbReference>
<evidence type="ECO:0000259" key="6">
    <source>
        <dbReference type="Pfam" id="PF25944"/>
    </source>
</evidence>
<dbReference type="Gene3D" id="1.10.287.470">
    <property type="entry name" value="Helix hairpin bin"/>
    <property type="match status" value="1"/>
</dbReference>
<dbReference type="EMBL" id="CP031417">
    <property type="protein sequence ID" value="AXK84186.1"/>
    <property type="molecule type" value="Genomic_DNA"/>
</dbReference>
<dbReference type="Pfam" id="PF25967">
    <property type="entry name" value="RND-MFP_C"/>
    <property type="match status" value="1"/>
</dbReference>
<feature type="domain" description="Multidrug resistance protein MdtA-like beta-barrel" evidence="6">
    <location>
        <begin position="216"/>
        <end position="297"/>
    </location>
</feature>
<dbReference type="NCBIfam" id="TIGR01730">
    <property type="entry name" value="RND_mfp"/>
    <property type="match status" value="1"/>
</dbReference>
<evidence type="ECO:0000259" key="4">
    <source>
        <dbReference type="Pfam" id="PF25876"/>
    </source>
</evidence>
<feature type="domain" description="Multidrug resistance protein MdtA-like C-terminal permuted SH3" evidence="7">
    <location>
        <begin position="302"/>
        <end position="363"/>
    </location>
</feature>
<dbReference type="InterPro" id="IPR058627">
    <property type="entry name" value="MdtA-like_C"/>
</dbReference>
<sequence length="387" mass="40843">MNKWKLYAGVAVGAVVLVGAVLAIRPLFSESAGAATPNPAMMAMPVPVTKIVKKTIPIYLEYSARTEAIRNIALQAKIAGYVQQQHVPDGSDVKEGDLIYTIDPRDFQAALDSAKAQLQRDTAALDYARGNVDRGSSLASSGYLDKNTYEQRTSALRQAEATLAIDQAAVRTAEINLGYTKITAPFSGRLGRNQASVGALVTAANSTVNTLVQLDPIYVTFNPSETDLATIEKARARGPIQAEVFVPGDDKARYTGTVTFIDNNIDRSTGTIVARATVANAKGTLLPGQYVRVRLAVSEKPDALVVPQIALGSSQLGKFVYVVGKDGKAEMRLVSLGPTDGPLVAIDKGVAEGDNVISGNLQKIGPGSPVQPLPVKQASQEKPAAAD</sequence>